<name>A0A4C1UZZ2_EUMVA</name>
<sequence length="237" mass="26338">MLATVQAHDTTYLGTKAWNGAVTSQHRFKQARLGASTVTSRAMNHGFISLIHKNNASFDLVTVTRRVNAYHNETRERVRLFNLVTDNFLSDMNHKLLALPACELQDMVIKMQFRRENASAGAVGSGRDAMNCYQCKFATDSGCAIGSLVGRAVRCSVRRLKLILEAESISECRVIERLEKRGMQDCGIENKIESKITAKPDIKFKTGSKTISVIAKLHNIENQELSIHLGRATGKSQ</sequence>
<evidence type="ECO:0000313" key="2">
    <source>
        <dbReference type="Proteomes" id="UP000299102"/>
    </source>
</evidence>
<organism evidence="1 2">
    <name type="scientific">Eumeta variegata</name>
    <name type="common">Bagworm moth</name>
    <name type="synonym">Eumeta japonica</name>
    <dbReference type="NCBI Taxonomy" id="151549"/>
    <lineage>
        <taxon>Eukaryota</taxon>
        <taxon>Metazoa</taxon>
        <taxon>Ecdysozoa</taxon>
        <taxon>Arthropoda</taxon>
        <taxon>Hexapoda</taxon>
        <taxon>Insecta</taxon>
        <taxon>Pterygota</taxon>
        <taxon>Neoptera</taxon>
        <taxon>Endopterygota</taxon>
        <taxon>Lepidoptera</taxon>
        <taxon>Glossata</taxon>
        <taxon>Ditrysia</taxon>
        <taxon>Tineoidea</taxon>
        <taxon>Psychidae</taxon>
        <taxon>Oiketicinae</taxon>
        <taxon>Eumeta</taxon>
    </lineage>
</organism>
<protein>
    <submittedName>
        <fullName evidence="1">Uncharacterized protein</fullName>
    </submittedName>
</protein>
<dbReference type="Proteomes" id="UP000299102">
    <property type="component" value="Unassembled WGS sequence"/>
</dbReference>
<gene>
    <name evidence="1" type="ORF">EVAR_84634_1</name>
</gene>
<dbReference type="EMBL" id="BGZK01000247">
    <property type="protein sequence ID" value="GBP31522.1"/>
    <property type="molecule type" value="Genomic_DNA"/>
</dbReference>
<accession>A0A4C1UZZ2</accession>
<keyword evidence="2" id="KW-1185">Reference proteome</keyword>
<evidence type="ECO:0000313" key="1">
    <source>
        <dbReference type="EMBL" id="GBP31522.1"/>
    </source>
</evidence>
<dbReference type="AlphaFoldDB" id="A0A4C1UZZ2"/>
<reference evidence="1 2" key="1">
    <citation type="journal article" date="2019" name="Commun. Biol.">
        <title>The bagworm genome reveals a unique fibroin gene that provides high tensile strength.</title>
        <authorList>
            <person name="Kono N."/>
            <person name="Nakamura H."/>
            <person name="Ohtoshi R."/>
            <person name="Tomita M."/>
            <person name="Numata K."/>
            <person name="Arakawa K."/>
        </authorList>
    </citation>
    <scope>NUCLEOTIDE SEQUENCE [LARGE SCALE GENOMIC DNA]</scope>
</reference>
<comment type="caution">
    <text evidence="1">The sequence shown here is derived from an EMBL/GenBank/DDBJ whole genome shotgun (WGS) entry which is preliminary data.</text>
</comment>
<proteinExistence type="predicted"/>